<organism evidence="1 2">
    <name type="scientific">Candidatus Gottesmanbacteria bacterium RIFCSPLOWO2_01_FULL_46_21</name>
    <dbReference type="NCBI Taxonomy" id="1798393"/>
    <lineage>
        <taxon>Bacteria</taxon>
        <taxon>Candidatus Gottesmaniibacteriota</taxon>
    </lineage>
</organism>
<dbReference type="AlphaFoldDB" id="A0A1F6AZC3"/>
<gene>
    <name evidence="1" type="ORF">A2971_05150</name>
</gene>
<dbReference type="PANTHER" id="PTHR37029:SF1">
    <property type="entry name" value="SSR1768 PROTEIN"/>
    <property type="match status" value="1"/>
</dbReference>
<protein>
    <recommendedName>
        <fullName evidence="3">DUF2283 domain-containing protein</fullName>
    </recommendedName>
</protein>
<comment type="caution">
    <text evidence="1">The sequence shown here is derived from an EMBL/GenBank/DDBJ whole genome shotgun (WGS) entry which is preliminary data.</text>
</comment>
<accession>A0A1F6AZC3</accession>
<dbReference type="EMBL" id="MFJW01000012">
    <property type="protein sequence ID" value="OGG29893.1"/>
    <property type="molecule type" value="Genomic_DNA"/>
</dbReference>
<dbReference type="PANTHER" id="PTHR37029">
    <property type="entry name" value="SSR1768 PROTEIN"/>
    <property type="match status" value="1"/>
</dbReference>
<proteinExistence type="predicted"/>
<reference evidence="1 2" key="1">
    <citation type="journal article" date="2016" name="Nat. Commun.">
        <title>Thousands of microbial genomes shed light on interconnected biogeochemical processes in an aquifer system.</title>
        <authorList>
            <person name="Anantharaman K."/>
            <person name="Brown C.T."/>
            <person name="Hug L.A."/>
            <person name="Sharon I."/>
            <person name="Castelle C.J."/>
            <person name="Probst A.J."/>
            <person name="Thomas B.C."/>
            <person name="Singh A."/>
            <person name="Wilkins M.J."/>
            <person name="Karaoz U."/>
            <person name="Brodie E.L."/>
            <person name="Williams K.H."/>
            <person name="Hubbard S.S."/>
            <person name="Banfield J.F."/>
        </authorList>
    </citation>
    <scope>NUCLEOTIDE SEQUENCE [LARGE SCALE GENOMIC DNA]</scope>
</reference>
<dbReference type="InterPro" id="IPR019270">
    <property type="entry name" value="DUF2283"/>
</dbReference>
<evidence type="ECO:0000313" key="1">
    <source>
        <dbReference type="EMBL" id="OGG29893.1"/>
    </source>
</evidence>
<dbReference type="Proteomes" id="UP000178461">
    <property type="component" value="Unassembled WGS sequence"/>
</dbReference>
<evidence type="ECO:0000313" key="2">
    <source>
        <dbReference type="Proteomes" id="UP000178461"/>
    </source>
</evidence>
<name>A0A1F6AZC3_9BACT</name>
<evidence type="ECO:0008006" key="3">
    <source>
        <dbReference type="Google" id="ProtNLM"/>
    </source>
</evidence>
<dbReference type="Pfam" id="PF10049">
    <property type="entry name" value="DUF2283"/>
    <property type="match status" value="1"/>
</dbReference>
<sequence length="71" mass="7721">MNVTYDPKADAMYIYFSDKKSTNTVELRDDLLVDYAGEEMIGIEVLGVSRKVATKGMTSLTLSVPTVVAAS</sequence>